<evidence type="ECO:0000256" key="1">
    <source>
        <dbReference type="ARBA" id="ARBA00022670"/>
    </source>
</evidence>
<evidence type="ECO:0000313" key="6">
    <source>
        <dbReference type="Proteomes" id="UP000533954"/>
    </source>
</evidence>
<dbReference type="Pfam" id="PF00077">
    <property type="entry name" value="RVP"/>
    <property type="match status" value="1"/>
</dbReference>
<dbReference type="InterPro" id="IPR018061">
    <property type="entry name" value="Retropepsins"/>
</dbReference>
<dbReference type="PROSITE" id="PS50175">
    <property type="entry name" value="ASP_PROT_RETROV"/>
    <property type="match status" value="1"/>
</dbReference>
<keyword evidence="6" id="KW-1185">Reference proteome</keyword>
<dbReference type="InterPro" id="IPR051592">
    <property type="entry name" value="HERV-K_Pro_peptidase_A2"/>
</dbReference>
<dbReference type="AlphaFoldDB" id="A0A7K7VRY3"/>
<dbReference type="GO" id="GO:0006508">
    <property type="term" value="P:proteolysis"/>
    <property type="evidence" value="ECO:0007669"/>
    <property type="project" value="UniProtKB-KW"/>
</dbReference>
<comment type="caution">
    <text evidence="5">The sequence shown here is derived from an EMBL/GenBank/DDBJ whole genome shotgun (WGS) entry which is preliminary data.</text>
</comment>
<keyword evidence="2" id="KW-0064">Aspartyl protease</keyword>
<dbReference type="SUPFAM" id="SSF50630">
    <property type="entry name" value="Acid proteases"/>
    <property type="match status" value="1"/>
</dbReference>
<evidence type="ECO:0000259" key="4">
    <source>
        <dbReference type="PROSITE" id="PS50175"/>
    </source>
</evidence>
<proteinExistence type="predicted"/>
<keyword evidence="3" id="KW-0378">Hydrolase</keyword>
<evidence type="ECO:0000313" key="5">
    <source>
        <dbReference type="EMBL" id="NXA44169.1"/>
    </source>
</evidence>
<dbReference type="GO" id="GO:0004190">
    <property type="term" value="F:aspartic-type endopeptidase activity"/>
    <property type="evidence" value="ECO:0007669"/>
    <property type="project" value="UniProtKB-KW"/>
</dbReference>
<protein>
    <submittedName>
        <fullName evidence="5">POK9 protein</fullName>
    </submittedName>
</protein>
<dbReference type="PANTHER" id="PTHR19422">
    <property type="entry name" value="GAG RETROVIRAL POLYPROTEIN"/>
    <property type="match status" value="1"/>
</dbReference>
<evidence type="ECO:0000256" key="3">
    <source>
        <dbReference type="ARBA" id="ARBA00022801"/>
    </source>
</evidence>
<dbReference type="EMBL" id="VZSX01000497">
    <property type="protein sequence ID" value="NXA44169.1"/>
    <property type="molecule type" value="Genomic_DNA"/>
</dbReference>
<organism evidence="5 6">
    <name type="scientific">Eudromia elegans</name>
    <name type="common">Elegant crested-tinamou</name>
    <dbReference type="NCBI Taxonomy" id="8805"/>
    <lineage>
        <taxon>Eukaryota</taxon>
        <taxon>Metazoa</taxon>
        <taxon>Chordata</taxon>
        <taxon>Craniata</taxon>
        <taxon>Vertebrata</taxon>
        <taxon>Euteleostomi</taxon>
        <taxon>Archelosauria</taxon>
        <taxon>Archosauria</taxon>
        <taxon>Dinosauria</taxon>
        <taxon>Saurischia</taxon>
        <taxon>Theropoda</taxon>
        <taxon>Coelurosauria</taxon>
        <taxon>Aves</taxon>
        <taxon>Palaeognathae</taxon>
        <taxon>Tinamiformes</taxon>
        <taxon>Tinamidae</taxon>
        <taxon>Eudromia</taxon>
    </lineage>
</organism>
<dbReference type="InterPro" id="IPR001995">
    <property type="entry name" value="Peptidase_A2_cat"/>
</dbReference>
<dbReference type="PANTHER" id="PTHR19422:SF123">
    <property type="entry name" value="RT1 CLASS I, LOCUS CE15"/>
    <property type="match status" value="1"/>
</dbReference>
<feature type="non-terminal residue" evidence="5">
    <location>
        <position position="240"/>
    </location>
</feature>
<reference evidence="5 6" key="1">
    <citation type="submission" date="2019-09" db="EMBL/GenBank/DDBJ databases">
        <title>Bird 10,000 Genomes (B10K) Project - Family phase.</title>
        <authorList>
            <person name="Zhang G."/>
        </authorList>
    </citation>
    <scope>NUCLEOTIDE SEQUENCE [LARGE SCALE GENOMIC DNA]</scope>
    <source>
        <strain evidence="5">B10K-LSUMZ-16893</strain>
    </source>
</reference>
<dbReference type="Pfam" id="PF00692">
    <property type="entry name" value="dUTPase"/>
    <property type="match status" value="1"/>
</dbReference>
<dbReference type="InterPro" id="IPR036157">
    <property type="entry name" value="dUTPase-like_sf"/>
</dbReference>
<dbReference type="InterPro" id="IPR021109">
    <property type="entry name" value="Peptidase_aspartic_dom_sf"/>
</dbReference>
<sequence length="240" mass="26533">RLHATISQHGLRSEPARQMFDFLFSLELLTPGDYNSSESSRKFDGRLATHGNLEFDLAVTVMTTLLDQRPMRVPTTTKGPLWSSRQNMGALLVGRLSTGLKGLIIIPGVIDADFSGTVEAVVHTLYPPMQVPKGGRPARLIPLELLATGMVPEINKLPVRGDRGFAPSGKMVCFSYNRAKRPVIKTKMRYWRQEVGFQDLLDTGADVTIIRLQIWPPNWPKYSATSKVGGIGGPPETYKS</sequence>
<keyword evidence="1" id="KW-0645">Protease</keyword>
<dbReference type="OrthoDB" id="9900537at2759"/>
<dbReference type="SUPFAM" id="SSF51283">
    <property type="entry name" value="dUTPase-like"/>
    <property type="match status" value="1"/>
</dbReference>
<dbReference type="Proteomes" id="UP000533954">
    <property type="component" value="Unassembled WGS sequence"/>
</dbReference>
<feature type="domain" description="Peptidase A2" evidence="4">
    <location>
        <begin position="197"/>
        <end position="240"/>
    </location>
</feature>
<feature type="non-terminal residue" evidence="5">
    <location>
        <position position="1"/>
    </location>
</feature>
<accession>A0A7K7VRY3</accession>
<dbReference type="Gene3D" id="2.40.70.10">
    <property type="entry name" value="Acid Proteases"/>
    <property type="match status" value="1"/>
</dbReference>
<name>A0A7K7VRY3_EUDEL</name>
<evidence type="ECO:0000256" key="2">
    <source>
        <dbReference type="ARBA" id="ARBA00022750"/>
    </source>
</evidence>
<gene>
    <name evidence="5" type="primary">Ervk9_1</name>
    <name evidence="5" type="ORF">EUDELE_R12789</name>
</gene>
<dbReference type="InterPro" id="IPR029054">
    <property type="entry name" value="dUTPase-like"/>
</dbReference>
<dbReference type="Gene3D" id="2.70.40.10">
    <property type="match status" value="1"/>
</dbReference>